<feature type="domain" description="CCHC-type" evidence="3">
    <location>
        <begin position="336"/>
        <end position="350"/>
    </location>
</feature>
<dbReference type="Pfam" id="PF00098">
    <property type="entry name" value="zf-CCHC"/>
    <property type="match status" value="1"/>
</dbReference>
<sequence>MQESNDNEGMSLRRARVVANDVREQEAQNDQPMVSDIDQGRQLQLEEFRQTIMGEVTNMLRNFFQDIRDEFRGHDLVEEGSNQRPPKPSAIQEDIREPGRVVTKGFFRPEKFDGSQPWEEYQSHFETVARSNGWDKVMMGSALASSLTGVALPILKELAGSQDYGELVAALTSQFGDSNRAQLYMDRLRVRSQLQGEDISVFAREVRVLAQKALPGIPRDSIELLVVSQFVEGLRDGRVRELVMLGAPKDLQSALSLALRSEAAVLRARRSTGAPPVRAIQQVEEEEQPSMRADKQEVRRQSDRPGWRPKLGKLVCWRCDAVGHGFRDCPTRVVICWRCDATGHSVKECPTKQGNGPRS</sequence>
<dbReference type="PANTHER" id="PTHR45823:SF1">
    <property type="entry name" value="T-SNARE COILED-COIL HOMOLOGY DOMAIN-CONTAINING PROTEIN"/>
    <property type="match status" value="1"/>
</dbReference>
<keyword evidence="1" id="KW-0479">Metal-binding</keyword>
<dbReference type="PANTHER" id="PTHR45823">
    <property type="entry name" value="T-SNARE COILED-COIL HOMOLOGY DOMAIN-CONTAINING PROTEIN"/>
    <property type="match status" value="1"/>
</dbReference>
<gene>
    <name evidence="4" type="ORF">GE061_002401</name>
</gene>
<reference evidence="4" key="1">
    <citation type="journal article" date="2021" name="Mol. Ecol. Resour.">
        <title>Apolygus lucorum genome provides insights into omnivorousness and mesophyll feeding.</title>
        <authorList>
            <person name="Liu Y."/>
            <person name="Liu H."/>
            <person name="Wang H."/>
            <person name="Huang T."/>
            <person name="Liu B."/>
            <person name="Yang B."/>
            <person name="Yin L."/>
            <person name="Li B."/>
            <person name="Zhang Y."/>
            <person name="Zhang S."/>
            <person name="Jiang F."/>
            <person name="Zhang X."/>
            <person name="Ren Y."/>
            <person name="Wang B."/>
            <person name="Wang S."/>
            <person name="Lu Y."/>
            <person name="Wu K."/>
            <person name="Fan W."/>
            <person name="Wang G."/>
        </authorList>
    </citation>
    <scope>NUCLEOTIDE SEQUENCE</scope>
    <source>
        <strain evidence="4">12Hb</strain>
    </source>
</reference>
<proteinExistence type="predicted"/>
<dbReference type="Gene3D" id="4.10.60.10">
    <property type="entry name" value="Zinc finger, CCHC-type"/>
    <property type="match status" value="1"/>
</dbReference>
<dbReference type="AlphaFoldDB" id="A0A8S9X6W5"/>
<feature type="domain" description="CCHC-type" evidence="3">
    <location>
        <begin position="316"/>
        <end position="330"/>
    </location>
</feature>
<dbReference type="GO" id="GO:0003676">
    <property type="term" value="F:nucleic acid binding"/>
    <property type="evidence" value="ECO:0007669"/>
    <property type="project" value="InterPro"/>
</dbReference>
<protein>
    <recommendedName>
        <fullName evidence="3">CCHC-type domain-containing protein</fullName>
    </recommendedName>
</protein>
<accession>A0A8S9X6W5</accession>
<evidence type="ECO:0000259" key="3">
    <source>
        <dbReference type="PROSITE" id="PS50158"/>
    </source>
</evidence>
<dbReference type="InterPro" id="IPR001878">
    <property type="entry name" value="Znf_CCHC"/>
</dbReference>
<feature type="compositionally biased region" description="Basic and acidic residues" evidence="2">
    <location>
        <begin position="292"/>
        <end position="305"/>
    </location>
</feature>
<evidence type="ECO:0000256" key="2">
    <source>
        <dbReference type="SAM" id="MobiDB-lite"/>
    </source>
</evidence>
<dbReference type="GO" id="GO:0008270">
    <property type="term" value="F:zinc ion binding"/>
    <property type="evidence" value="ECO:0007669"/>
    <property type="project" value="UniProtKB-KW"/>
</dbReference>
<dbReference type="SMART" id="SM00343">
    <property type="entry name" value="ZnF_C2HC"/>
    <property type="match status" value="2"/>
</dbReference>
<dbReference type="SUPFAM" id="SSF57756">
    <property type="entry name" value="Retrovirus zinc finger-like domains"/>
    <property type="match status" value="1"/>
</dbReference>
<dbReference type="OrthoDB" id="8034362at2759"/>
<keyword evidence="1" id="KW-0863">Zinc-finger</keyword>
<keyword evidence="5" id="KW-1185">Reference proteome</keyword>
<keyword evidence="1" id="KW-0862">Zinc</keyword>
<comment type="caution">
    <text evidence="4">The sequence shown here is derived from an EMBL/GenBank/DDBJ whole genome shotgun (WGS) entry which is preliminary data.</text>
</comment>
<evidence type="ECO:0000313" key="4">
    <source>
        <dbReference type="EMBL" id="KAF6204061.1"/>
    </source>
</evidence>
<dbReference type="PROSITE" id="PS50158">
    <property type="entry name" value="ZF_CCHC"/>
    <property type="match status" value="2"/>
</dbReference>
<dbReference type="Proteomes" id="UP000466442">
    <property type="component" value="Unassembled WGS sequence"/>
</dbReference>
<name>A0A8S9X6W5_APOLU</name>
<evidence type="ECO:0000313" key="5">
    <source>
        <dbReference type="Proteomes" id="UP000466442"/>
    </source>
</evidence>
<dbReference type="InterPro" id="IPR036875">
    <property type="entry name" value="Znf_CCHC_sf"/>
</dbReference>
<dbReference type="EMBL" id="WIXP02000010">
    <property type="protein sequence ID" value="KAF6204061.1"/>
    <property type="molecule type" value="Genomic_DNA"/>
</dbReference>
<evidence type="ECO:0000256" key="1">
    <source>
        <dbReference type="PROSITE-ProRule" id="PRU00047"/>
    </source>
</evidence>
<organism evidence="4 5">
    <name type="scientific">Apolygus lucorum</name>
    <name type="common">Small green plant bug</name>
    <name type="synonym">Lygocoris lucorum</name>
    <dbReference type="NCBI Taxonomy" id="248454"/>
    <lineage>
        <taxon>Eukaryota</taxon>
        <taxon>Metazoa</taxon>
        <taxon>Ecdysozoa</taxon>
        <taxon>Arthropoda</taxon>
        <taxon>Hexapoda</taxon>
        <taxon>Insecta</taxon>
        <taxon>Pterygota</taxon>
        <taxon>Neoptera</taxon>
        <taxon>Paraneoptera</taxon>
        <taxon>Hemiptera</taxon>
        <taxon>Heteroptera</taxon>
        <taxon>Panheteroptera</taxon>
        <taxon>Cimicomorpha</taxon>
        <taxon>Miridae</taxon>
        <taxon>Mirini</taxon>
        <taxon>Apolygus</taxon>
    </lineage>
</organism>
<feature type="region of interest" description="Disordered" evidence="2">
    <location>
        <begin position="284"/>
        <end position="305"/>
    </location>
</feature>